<dbReference type="AlphaFoldDB" id="A0AA46YKG1"/>
<protein>
    <recommendedName>
        <fullName evidence="5">ATP-dependent exonuclease SbcCD, C subunit-like protein</fullName>
    </recommendedName>
</protein>
<keyword evidence="1" id="KW-0175">Coiled coil</keyword>
<keyword evidence="4" id="KW-1185">Reference proteome</keyword>
<proteinExistence type="predicted"/>
<feature type="coiled-coil region" evidence="1">
    <location>
        <begin position="302"/>
        <end position="334"/>
    </location>
</feature>
<evidence type="ECO:0000313" key="3">
    <source>
        <dbReference type="EMBL" id="UYM05472.1"/>
    </source>
</evidence>
<dbReference type="KEGG" id="sgrg:L0C25_23680"/>
<gene>
    <name evidence="3" type="ORF">L0C25_23680</name>
</gene>
<dbReference type="Gene3D" id="3.40.50.300">
    <property type="entry name" value="P-loop containing nucleotide triphosphate hydrolases"/>
    <property type="match status" value="1"/>
</dbReference>
<evidence type="ECO:0008006" key="5">
    <source>
        <dbReference type="Google" id="ProtNLM"/>
    </source>
</evidence>
<accession>A0AA46YKG1</accession>
<dbReference type="EMBL" id="CP094970">
    <property type="protein sequence ID" value="UYM05472.1"/>
    <property type="molecule type" value="Genomic_DNA"/>
</dbReference>
<evidence type="ECO:0000256" key="1">
    <source>
        <dbReference type="SAM" id="Coils"/>
    </source>
</evidence>
<dbReference type="Pfam" id="PF13555">
    <property type="entry name" value="AAA_29"/>
    <property type="match status" value="1"/>
</dbReference>
<sequence length="1124" mass="127468">MSDGLFSAAGLADDSRAGYRLQRIEVYNWGTFDQRVWRLTPDGETSLLTGDIGSGKSTLVDAVTTLLLPANKITYNKAAGAESKERTLRSYVEGHFKSERNEATGTSRPIGLRDHRSYSVVLGVFVNAGYDEEVTLAQVFHQKQRDKGQPDRFFVTAIKSLAIDPDFTDFGTDLNQLRKRLRGAGCEISNNYPEYSRRLRRLLGIRSDQALELFGQTVSMKSVGNLNEFVRDHMLEPADSSARVRDIVGHFDDLTKAHEAVTRAREQLAALIPLVDAADKYDTALEQRAGLDRQREAVRLYIAELRLRLLDEELEAHKAESARANREAEELAARRVTLVSERDGLIGERAAAGGDRIGELERLERIAREEAEARAGRRARYAGHLADAGLAEVTDADGFVRVGEQATAELAGIAEERKRLDHAVAERLSERSRIREATQETKEDIESLRGRRSNLGRNQLAVREALCRDLGLDVDDLPFAGELIDVAEGYEQWRGAAERVLRGFAQSLLVDQQHYQAVSQWVNERHLGMRLVYERVPHRSVGLQPHGEEGGLILAETLEVAGGRFEDYLRSQLNRRAGHRCAETLDEFREAMRAVTREGQVRSGDRHEKDDRYRADDPRHWLLGWANERKIEALESHVAELESQLAEVDRAAEKVDAERDAIRSRETALERLAEYSSWTELDVEEAEQRAALARTERERRLAGSSELAEIERRMTEVGTAIREIEGHEKQAQQDIARVGERIDRAEGAREQDRSLLAATDRAYLTGTRASYDALTNRLGSDHPTRSDDCAAAESGLTAELGGRIERLTQQMNAQATNTLRHMAEVRRRWPESTTEMDTDIGARAEFRAFHDRVRDDDLPRFEEDFKRQLNTETIKELAGFNNWLRRQRDVIHDRVATINDALAAIDYSPGRIIRLEPEATPNTDVRQFQTDLRDATGDTLTPQDDRYSEQRFLDVQRIIERFRGREGHTDSDKAWTAKVTDVRNWFTFSASERDRETDEEHEHYRDSDGKSGGQKEKLAYTILAASLAYQFGLDWGVKESRDFRFAVIDEAFGRGSDQSTRYALDLFAKLGLQLLVITPLQKVHVIEPYVRAIGFVDNPSGNNSRLQTLTIEEFHERRRVERAE</sequence>
<dbReference type="Pfam" id="PF13558">
    <property type="entry name" value="SbcC_Walker_B"/>
    <property type="match status" value="1"/>
</dbReference>
<reference evidence="3" key="1">
    <citation type="submission" date="2022-01" db="EMBL/GenBank/DDBJ databases">
        <title>Nocardioidaceae gen. sp. A5X3R13.</title>
        <authorList>
            <person name="Lopez Marin M.A."/>
            <person name="Uhlik O."/>
        </authorList>
    </citation>
    <scope>NUCLEOTIDE SEQUENCE</scope>
    <source>
        <strain evidence="3">A5X3R13</strain>
    </source>
</reference>
<feature type="region of interest" description="Disordered" evidence="2">
    <location>
        <begin position="994"/>
        <end position="1013"/>
    </location>
</feature>
<name>A0AA46YKG1_9ACTN</name>
<feature type="coiled-coil region" evidence="1">
    <location>
        <begin position="631"/>
        <end position="661"/>
    </location>
</feature>
<evidence type="ECO:0000313" key="4">
    <source>
        <dbReference type="Proteomes" id="UP001164390"/>
    </source>
</evidence>
<dbReference type="InterPro" id="IPR027417">
    <property type="entry name" value="P-loop_NTPase"/>
</dbReference>
<dbReference type="RefSeq" id="WP_271634307.1">
    <property type="nucleotide sequence ID" value="NZ_CP094970.1"/>
</dbReference>
<evidence type="ECO:0000256" key="2">
    <source>
        <dbReference type="SAM" id="MobiDB-lite"/>
    </source>
</evidence>
<organism evidence="3 4">
    <name type="scientific">Solicola gregarius</name>
    <dbReference type="NCBI Taxonomy" id="2908642"/>
    <lineage>
        <taxon>Bacteria</taxon>
        <taxon>Bacillati</taxon>
        <taxon>Actinomycetota</taxon>
        <taxon>Actinomycetes</taxon>
        <taxon>Propionibacteriales</taxon>
        <taxon>Nocardioidaceae</taxon>
        <taxon>Solicola</taxon>
    </lineage>
</organism>
<dbReference type="SUPFAM" id="SSF52540">
    <property type="entry name" value="P-loop containing nucleoside triphosphate hydrolases"/>
    <property type="match status" value="1"/>
</dbReference>
<dbReference type="CDD" id="cd00267">
    <property type="entry name" value="ABC_ATPase"/>
    <property type="match status" value="1"/>
</dbReference>
<dbReference type="Proteomes" id="UP001164390">
    <property type="component" value="Chromosome"/>
</dbReference>